<keyword evidence="2 5" id="KW-0489">Methyltransferase</keyword>
<evidence type="ECO:0000313" key="7">
    <source>
        <dbReference type="Proteomes" id="UP000494115"/>
    </source>
</evidence>
<dbReference type="EMBL" id="CADIKM010000016">
    <property type="protein sequence ID" value="CAB3792784.1"/>
    <property type="molecule type" value="Genomic_DNA"/>
</dbReference>
<dbReference type="AlphaFoldDB" id="A0A6S7BAJ3"/>
<evidence type="ECO:0000313" key="6">
    <source>
        <dbReference type="EMBL" id="CAB3792784.1"/>
    </source>
</evidence>
<dbReference type="PIRSF" id="PIRSF026782">
    <property type="entry name" value="CbiD"/>
    <property type="match status" value="1"/>
</dbReference>
<dbReference type="InterPro" id="IPR036074">
    <property type="entry name" value="CbiD_sf"/>
</dbReference>
<dbReference type="HAMAP" id="MF_00787">
    <property type="entry name" value="CbiD"/>
    <property type="match status" value="1"/>
</dbReference>
<dbReference type="PANTHER" id="PTHR35863">
    <property type="entry name" value="COBALT-PRECORRIN-5B C(1)-METHYLTRANSFERASE"/>
    <property type="match status" value="1"/>
</dbReference>
<dbReference type="PANTHER" id="PTHR35863:SF1">
    <property type="entry name" value="COBALT-PRECORRIN-5B C(1)-METHYLTRANSFERASE"/>
    <property type="match status" value="1"/>
</dbReference>
<dbReference type="UniPathway" id="UPA00148">
    <property type="reaction ID" value="UER00227"/>
</dbReference>
<dbReference type="GO" id="GO:0008168">
    <property type="term" value="F:methyltransferase activity"/>
    <property type="evidence" value="ECO:0007669"/>
    <property type="project" value="UniProtKB-UniRule"/>
</dbReference>
<dbReference type="Gene3D" id="3.30.2110.10">
    <property type="entry name" value="CbiD-like"/>
    <property type="match status" value="1"/>
</dbReference>
<evidence type="ECO:0000256" key="1">
    <source>
        <dbReference type="ARBA" id="ARBA00022573"/>
    </source>
</evidence>
<comment type="catalytic activity">
    <reaction evidence="5">
        <text>Co-precorrin-5B + S-adenosyl-L-methionine = Co-precorrin-6A + S-adenosyl-L-homocysteine</text>
        <dbReference type="Rhea" id="RHEA:26285"/>
        <dbReference type="ChEBI" id="CHEBI:57856"/>
        <dbReference type="ChEBI" id="CHEBI:59789"/>
        <dbReference type="ChEBI" id="CHEBI:60063"/>
        <dbReference type="ChEBI" id="CHEBI:60064"/>
        <dbReference type="EC" id="2.1.1.195"/>
    </reaction>
</comment>
<accession>A0A6S7BAJ3</accession>
<evidence type="ECO:0000256" key="5">
    <source>
        <dbReference type="HAMAP-Rule" id="MF_00787"/>
    </source>
</evidence>
<dbReference type="EC" id="2.1.1.195" evidence="5"/>
<gene>
    <name evidence="5 6" type="primary">cbiD</name>
    <name evidence="6" type="ORF">LMG28138_03416</name>
</gene>
<keyword evidence="3 5" id="KW-0808">Transferase</keyword>
<proteinExistence type="inferred from homology"/>
<dbReference type="Proteomes" id="UP000494115">
    <property type="component" value="Unassembled WGS sequence"/>
</dbReference>
<dbReference type="Pfam" id="PF01888">
    <property type="entry name" value="CbiD"/>
    <property type="match status" value="1"/>
</dbReference>
<evidence type="ECO:0000256" key="4">
    <source>
        <dbReference type="ARBA" id="ARBA00022691"/>
    </source>
</evidence>
<comment type="function">
    <text evidence="5">Catalyzes the methylation of C-1 in cobalt-precorrin-5B to form cobalt-precorrin-6A.</text>
</comment>
<dbReference type="GO" id="GO:0019251">
    <property type="term" value="P:anaerobic cobalamin biosynthetic process"/>
    <property type="evidence" value="ECO:0007669"/>
    <property type="project" value="UniProtKB-UniRule"/>
</dbReference>
<dbReference type="SUPFAM" id="SSF111342">
    <property type="entry name" value="CbiD-like"/>
    <property type="match status" value="1"/>
</dbReference>
<dbReference type="NCBIfam" id="TIGR00312">
    <property type="entry name" value="cbiD"/>
    <property type="match status" value="1"/>
</dbReference>
<organism evidence="6 7">
    <name type="scientific">Pararobbsia alpina</name>
    <dbReference type="NCBI Taxonomy" id="621374"/>
    <lineage>
        <taxon>Bacteria</taxon>
        <taxon>Pseudomonadati</taxon>
        <taxon>Pseudomonadota</taxon>
        <taxon>Betaproteobacteria</taxon>
        <taxon>Burkholderiales</taxon>
        <taxon>Burkholderiaceae</taxon>
        <taxon>Pararobbsia</taxon>
    </lineage>
</organism>
<comment type="similarity">
    <text evidence="5">Belongs to the CbiD family.</text>
</comment>
<dbReference type="GO" id="GO:0032259">
    <property type="term" value="P:methylation"/>
    <property type="evidence" value="ECO:0007669"/>
    <property type="project" value="UniProtKB-KW"/>
</dbReference>
<dbReference type="InterPro" id="IPR002748">
    <property type="entry name" value="CbiD"/>
</dbReference>
<evidence type="ECO:0000256" key="2">
    <source>
        <dbReference type="ARBA" id="ARBA00022603"/>
    </source>
</evidence>
<keyword evidence="1 5" id="KW-0169">Cobalamin biosynthesis</keyword>
<reference evidence="6 7" key="1">
    <citation type="submission" date="2020-04" db="EMBL/GenBank/DDBJ databases">
        <authorList>
            <person name="De Canck E."/>
        </authorList>
    </citation>
    <scope>NUCLEOTIDE SEQUENCE [LARGE SCALE GENOMIC DNA]</scope>
    <source>
        <strain evidence="6 7">LMG 28138</strain>
    </source>
</reference>
<evidence type="ECO:0000256" key="3">
    <source>
        <dbReference type="ARBA" id="ARBA00022679"/>
    </source>
</evidence>
<keyword evidence="7" id="KW-1185">Reference proteome</keyword>
<sequence length="376" mass="39799">MSARRPYDLATLAPNGLRRGYTTGTCATAAVKAALGLLLHGSRERSVNVSLPDPDYFLNVPIHAVDWSAPGIAHAEVIKDGGDDPDNTHGATLFSDVSINDCHTLRFFAGQGVGTATKPGLRIAVGEPAINPVPRQMIRRAVDEVLEGGGDPGFDVSIGCVGGEVIARKTFNPRLGIVGGISILGTSGIVEPMSLSSWIASIEVYVRVALGDDPPSIAFTPGKIGRDHARDVLGLSDARIVQIANFMGPSLDFAQQALEETGAHLETLWVLGHPGKIAKVLDGFWDTHSSNSTMAMSAVARISAECGAPASRVAQIEQANTVENVVQILEGDPLQAILWREIEQRAAALMHTRVPRARRVEVRLFDMQGTALGAGA</sequence>
<comment type="pathway">
    <text evidence="5">Cofactor biosynthesis; adenosylcobalamin biosynthesis; cob(II)yrinate a,c-diamide from sirohydrochlorin (anaerobic route): step 6/10.</text>
</comment>
<keyword evidence="4 5" id="KW-0949">S-adenosyl-L-methionine</keyword>
<protein>
    <recommendedName>
        <fullName evidence="5">Cobalt-precorrin-5B C(1)-methyltransferase</fullName>
        <ecNumber evidence="5">2.1.1.195</ecNumber>
    </recommendedName>
    <alternativeName>
        <fullName evidence="5">Cobalt-precorrin-6A synthase</fullName>
    </alternativeName>
</protein>
<dbReference type="RefSeq" id="WP_175105934.1">
    <property type="nucleotide sequence ID" value="NZ_CADIKM010000016.1"/>
</dbReference>
<name>A0A6S7BAJ3_9BURK</name>